<keyword evidence="10" id="KW-1185">Reference proteome</keyword>
<evidence type="ECO:0000256" key="3">
    <source>
        <dbReference type="ARBA" id="ARBA00023015"/>
    </source>
</evidence>
<dbReference type="OrthoDB" id="6085656at2759"/>
<dbReference type="AlphaFoldDB" id="A0A8C6XVV7"/>
<protein>
    <submittedName>
        <fullName evidence="9">Hes family bHLH transcription factor 2</fullName>
    </submittedName>
</protein>
<sequence>MGFILATAGKKRFSYLGKESDVPLWVSFPAALKAARHLTPAAQLRQNLKPLMEKRRRARINCSLGQLKTLILPLVGKDNSCYSKLEKADILEMTVQFLKELPTSCGTLPGSVDGYCEGYHTCLSHFATLIPKYNLLSPEACNQLLARLQQTFKDCAWHRNGTPSPEDLAAPQRAETPPGPAARQDQEDFWGCSPPAASPCGDPGEGGTLPTLGLIYNPFSVPPSPSGKNLYVPGVWKTV</sequence>
<evidence type="ECO:0000256" key="2">
    <source>
        <dbReference type="ARBA" id="ARBA00022491"/>
    </source>
</evidence>
<dbReference type="GO" id="GO:0046983">
    <property type="term" value="F:protein dimerization activity"/>
    <property type="evidence" value="ECO:0007669"/>
    <property type="project" value="InterPro"/>
</dbReference>
<dbReference type="SMART" id="SM00353">
    <property type="entry name" value="HLH"/>
    <property type="match status" value="1"/>
</dbReference>
<evidence type="ECO:0000256" key="6">
    <source>
        <dbReference type="ARBA" id="ARBA00023242"/>
    </source>
</evidence>
<dbReference type="Gene3D" id="4.10.280.10">
    <property type="entry name" value="Helix-loop-helix DNA-binding domain"/>
    <property type="match status" value="1"/>
</dbReference>
<dbReference type="FunFam" id="4.10.280.10:FF:000009">
    <property type="entry name" value="Transcription factor HES-1"/>
    <property type="match status" value="1"/>
</dbReference>
<dbReference type="GeneTree" id="ENSGT00940000161602"/>
<reference evidence="9" key="1">
    <citation type="submission" date="2025-08" db="UniProtKB">
        <authorList>
            <consortium name="Ensembl"/>
        </authorList>
    </citation>
    <scope>IDENTIFICATION</scope>
</reference>
<comment type="subcellular location">
    <subcellularLocation>
        <location evidence="1">Nucleus</location>
    </subcellularLocation>
</comment>
<name>A0A8C6XVV7_NAJNA</name>
<proteinExistence type="predicted"/>
<keyword evidence="6" id="KW-0539">Nucleus</keyword>
<organism evidence="9 10">
    <name type="scientific">Naja naja</name>
    <name type="common">Indian cobra</name>
    <dbReference type="NCBI Taxonomy" id="35670"/>
    <lineage>
        <taxon>Eukaryota</taxon>
        <taxon>Metazoa</taxon>
        <taxon>Chordata</taxon>
        <taxon>Craniata</taxon>
        <taxon>Vertebrata</taxon>
        <taxon>Euteleostomi</taxon>
        <taxon>Lepidosauria</taxon>
        <taxon>Squamata</taxon>
        <taxon>Bifurcata</taxon>
        <taxon>Unidentata</taxon>
        <taxon>Episquamata</taxon>
        <taxon>Toxicofera</taxon>
        <taxon>Serpentes</taxon>
        <taxon>Colubroidea</taxon>
        <taxon>Elapidae</taxon>
        <taxon>Elapinae</taxon>
        <taxon>Naja</taxon>
    </lineage>
</organism>
<evidence type="ECO:0000256" key="5">
    <source>
        <dbReference type="ARBA" id="ARBA00023163"/>
    </source>
</evidence>
<feature type="region of interest" description="Disordered" evidence="7">
    <location>
        <begin position="162"/>
        <end position="188"/>
    </location>
</feature>
<evidence type="ECO:0000256" key="4">
    <source>
        <dbReference type="ARBA" id="ARBA00023125"/>
    </source>
</evidence>
<evidence type="ECO:0000313" key="9">
    <source>
        <dbReference type="Ensembl" id="ENSNNAP00000019825.1"/>
    </source>
</evidence>
<dbReference type="SUPFAM" id="SSF47459">
    <property type="entry name" value="HLH, helix-loop-helix DNA-binding domain"/>
    <property type="match status" value="1"/>
</dbReference>
<dbReference type="GO" id="GO:0005634">
    <property type="term" value="C:nucleus"/>
    <property type="evidence" value="ECO:0007669"/>
    <property type="project" value="UniProtKB-SubCell"/>
</dbReference>
<gene>
    <name evidence="9" type="primary">HES2</name>
</gene>
<evidence type="ECO:0000256" key="1">
    <source>
        <dbReference type="ARBA" id="ARBA00004123"/>
    </source>
</evidence>
<accession>A0A8C6XVV7</accession>
<reference evidence="9" key="2">
    <citation type="submission" date="2025-09" db="UniProtKB">
        <authorList>
            <consortium name="Ensembl"/>
        </authorList>
    </citation>
    <scope>IDENTIFICATION</scope>
</reference>
<keyword evidence="2" id="KW-0678">Repressor</keyword>
<evidence type="ECO:0000256" key="7">
    <source>
        <dbReference type="SAM" id="MobiDB-lite"/>
    </source>
</evidence>
<dbReference type="CDD" id="cd11463">
    <property type="entry name" value="bHLH-O_HES2"/>
    <property type="match status" value="1"/>
</dbReference>
<dbReference type="PANTHER" id="PTHR10985">
    <property type="entry name" value="BASIC HELIX-LOOP-HELIX TRANSCRIPTION FACTOR, HES-RELATED"/>
    <property type="match status" value="1"/>
</dbReference>
<dbReference type="GO" id="GO:1990837">
    <property type="term" value="F:sequence-specific double-stranded DNA binding"/>
    <property type="evidence" value="ECO:0007669"/>
    <property type="project" value="Ensembl"/>
</dbReference>
<dbReference type="Proteomes" id="UP000694559">
    <property type="component" value="Unplaced"/>
</dbReference>
<dbReference type="InterPro" id="IPR011598">
    <property type="entry name" value="bHLH_dom"/>
</dbReference>
<keyword evidence="3" id="KW-0805">Transcription regulation</keyword>
<feature type="domain" description="BHLH" evidence="8">
    <location>
        <begin position="44"/>
        <end position="101"/>
    </location>
</feature>
<dbReference type="Pfam" id="PF00010">
    <property type="entry name" value="HLH"/>
    <property type="match status" value="1"/>
</dbReference>
<dbReference type="InterPro" id="IPR036638">
    <property type="entry name" value="HLH_DNA-bd_sf"/>
</dbReference>
<dbReference type="InterPro" id="IPR050370">
    <property type="entry name" value="HES_HEY"/>
</dbReference>
<evidence type="ECO:0000313" key="10">
    <source>
        <dbReference type="Proteomes" id="UP000694559"/>
    </source>
</evidence>
<keyword evidence="5" id="KW-0804">Transcription</keyword>
<evidence type="ECO:0000259" key="8">
    <source>
        <dbReference type="PROSITE" id="PS50888"/>
    </source>
</evidence>
<dbReference type="Ensembl" id="ENSNNAT00000020812.1">
    <property type="protein sequence ID" value="ENSNNAP00000019825.1"/>
    <property type="gene ID" value="ENSNNAG00000013209.1"/>
</dbReference>
<dbReference type="PROSITE" id="PS50888">
    <property type="entry name" value="BHLH"/>
    <property type="match status" value="1"/>
</dbReference>
<keyword evidence="4" id="KW-0238">DNA-binding</keyword>